<reference evidence="1" key="1">
    <citation type="submission" date="2018-02" db="EMBL/GenBank/DDBJ databases">
        <title>Rhizophora mucronata_Transcriptome.</title>
        <authorList>
            <person name="Meera S.P."/>
            <person name="Sreeshan A."/>
            <person name="Augustine A."/>
        </authorList>
    </citation>
    <scope>NUCLEOTIDE SEQUENCE</scope>
    <source>
        <tissue evidence="1">Leaf</tissue>
    </source>
</reference>
<sequence>MIYCQLLECLGNGLSEVMYYFGHQDDKMQCQVF</sequence>
<organism evidence="1">
    <name type="scientific">Rhizophora mucronata</name>
    <name type="common">Asiatic mangrove</name>
    <dbReference type="NCBI Taxonomy" id="61149"/>
    <lineage>
        <taxon>Eukaryota</taxon>
        <taxon>Viridiplantae</taxon>
        <taxon>Streptophyta</taxon>
        <taxon>Embryophyta</taxon>
        <taxon>Tracheophyta</taxon>
        <taxon>Spermatophyta</taxon>
        <taxon>Magnoliopsida</taxon>
        <taxon>eudicotyledons</taxon>
        <taxon>Gunneridae</taxon>
        <taxon>Pentapetalae</taxon>
        <taxon>rosids</taxon>
        <taxon>fabids</taxon>
        <taxon>Malpighiales</taxon>
        <taxon>Rhizophoraceae</taxon>
        <taxon>Rhizophora</taxon>
    </lineage>
</organism>
<protein>
    <submittedName>
        <fullName evidence="1">Uncharacterized protein</fullName>
    </submittedName>
</protein>
<dbReference type="AlphaFoldDB" id="A0A2P2NDL3"/>
<name>A0A2P2NDL3_RHIMU</name>
<evidence type="ECO:0000313" key="1">
    <source>
        <dbReference type="EMBL" id="MBX40571.1"/>
    </source>
</evidence>
<dbReference type="EMBL" id="GGEC01060087">
    <property type="protein sequence ID" value="MBX40571.1"/>
    <property type="molecule type" value="Transcribed_RNA"/>
</dbReference>
<proteinExistence type="predicted"/>
<accession>A0A2P2NDL3</accession>